<dbReference type="AlphaFoldDB" id="A0A1G2PUZ1"/>
<gene>
    <name evidence="2" type="ORF">A3A97_04520</name>
</gene>
<dbReference type="Pfam" id="PF07963">
    <property type="entry name" value="N_methyl"/>
    <property type="match status" value="1"/>
</dbReference>
<dbReference type="Proteomes" id="UP000176951">
    <property type="component" value="Unassembled WGS sequence"/>
</dbReference>
<reference evidence="2 3" key="1">
    <citation type="journal article" date="2016" name="Nat. Commun.">
        <title>Thousands of microbial genomes shed light on interconnected biogeochemical processes in an aquifer system.</title>
        <authorList>
            <person name="Anantharaman K."/>
            <person name="Brown C.T."/>
            <person name="Hug L.A."/>
            <person name="Sharon I."/>
            <person name="Castelle C.J."/>
            <person name="Probst A.J."/>
            <person name="Thomas B.C."/>
            <person name="Singh A."/>
            <person name="Wilkins M.J."/>
            <person name="Karaoz U."/>
            <person name="Brodie E.L."/>
            <person name="Williams K.H."/>
            <person name="Hubbard S.S."/>
            <person name="Banfield J.F."/>
        </authorList>
    </citation>
    <scope>NUCLEOTIDE SEQUENCE [LARGE SCALE GENOMIC DNA]</scope>
</reference>
<protein>
    <recommendedName>
        <fullName evidence="4">Type II secretion system protein GspG C-terminal domain-containing protein</fullName>
    </recommendedName>
</protein>
<accession>A0A1G2PUZ1</accession>
<keyword evidence="1" id="KW-0472">Membrane</keyword>
<comment type="caution">
    <text evidence="2">The sequence shown here is derived from an EMBL/GenBank/DDBJ whole genome shotgun (WGS) entry which is preliminary data.</text>
</comment>
<evidence type="ECO:0000313" key="3">
    <source>
        <dbReference type="Proteomes" id="UP000176951"/>
    </source>
</evidence>
<name>A0A1G2PUZ1_9BACT</name>
<dbReference type="Gene3D" id="3.30.700.10">
    <property type="entry name" value="Glycoprotein, Type 4 Pilin"/>
    <property type="match status" value="1"/>
</dbReference>
<sequence length="189" mass="20548">MNKLKRSFGWLGFTPTPKDFIYKLREIKDFSRNKQNVPATSPLVWGFTLIEILIVMAILSIIITVVIVAINPNRQFALARNSARQSHVRAIVTATVQLSIDNRGNFSCPSGGTIPSTPIYIKTGVGGYNLCPCIIPTYLPQLVIDPSNGSGKDCSSYDTGYTIQKDASSGRITVNAPSAEAGETISMTY</sequence>
<organism evidence="2 3">
    <name type="scientific">Candidatus Terrybacteria bacterium RIFCSPLOWO2_01_FULL_40_23</name>
    <dbReference type="NCBI Taxonomy" id="1802366"/>
    <lineage>
        <taxon>Bacteria</taxon>
        <taxon>Candidatus Terryibacteriota</taxon>
    </lineage>
</organism>
<evidence type="ECO:0008006" key="4">
    <source>
        <dbReference type="Google" id="ProtNLM"/>
    </source>
</evidence>
<keyword evidence="1" id="KW-1133">Transmembrane helix</keyword>
<dbReference type="SUPFAM" id="SSF54523">
    <property type="entry name" value="Pili subunits"/>
    <property type="match status" value="1"/>
</dbReference>
<proteinExistence type="predicted"/>
<dbReference type="InterPro" id="IPR045584">
    <property type="entry name" value="Pilin-like"/>
</dbReference>
<dbReference type="EMBL" id="MHSW01000012">
    <property type="protein sequence ID" value="OHA52146.1"/>
    <property type="molecule type" value="Genomic_DNA"/>
</dbReference>
<keyword evidence="1" id="KW-0812">Transmembrane</keyword>
<evidence type="ECO:0000256" key="1">
    <source>
        <dbReference type="SAM" id="Phobius"/>
    </source>
</evidence>
<dbReference type="InterPro" id="IPR012902">
    <property type="entry name" value="N_methyl_site"/>
</dbReference>
<dbReference type="NCBIfam" id="TIGR02532">
    <property type="entry name" value="IV_pilin_GFxxxE"/>
    <property type="match status" value="1"/>
</dbReference>
<evidence type="ECO:0000313" key="2">
    <source>
        <dbReference type="EMBL" id="OHA52146.1"/>
    </source>
</evidence>
<feature type="transmembrane region" description="Helical" evidence="1">
    <location>
        <begin position="43"/>
        <end position="70"/>
    </location>
</feature>